<evidence type="ECO:0000313" key="4">
    <source>
        <dbReference type="EMBL" id="MBH0112277.1"/>
    </source>
</evidence>
<evidence type="ECO:0000256" key="3">
    <source>
        <dbReference type="SAM" id="Phobius"/>
    </source>
</evidence>
<dbReference type="AlphaFoldDB" id="A0A931HAK1"/>
<feature type="transmembrane region" description="Helical" evidence="3">
    <location>
        <begin position="12"/>
        <end position="31"/>
    </location>
</feature>
<feature type="coiled-coil region" evidence="1">
    <location>
        <begin position="31"/>
        <end position="65"/>
    </location>
</feature>
<keyword evidence="3" id="KW-1133">Transmembrane helix</keyword>
<evidence type="ECO:0000313" key="5">
    <source>
        <dbReference type="Proteomes" id="UP000617634"/>
    </source>
</evidence>
<reference evidence="4" key="1">
    <citation type="submission" date="2020-11" db="EMBL/GenBank/DDBJ databases">
        <title>Novosphingobium aureum sp. nov., a marine bacterium isolated from sediment of a salt flat.</title>
        <authorList>
            <person name="Yoo Y."/>
            <person name="Kim J.-J."/>
        </authorList>
    </citation>
    <scope>NUCLEOTIDE SEQUENCE</scope>
    <source>
        <strain evidence="4">YJ-S2-02</strain>
    </source>
</reference>
<dbReference type="EMBL" id="JADZGI010000001">
    <property type="protein sequence ID" value="MBH0112277.1"/>
    <property type="molecule type" value="Genomic_DNA"/>
</dbReference>
<keyword evidence="3" id="KW-0472">Membrane</keyword>
<sequence length="191" mass="20533">MNLTRDRVRSLGWICVMVVGIAVFVALTLRVNAVKSEVHSADRSIASLERQINFLETEFQTRSNQQALKQLNALEFGYKAPGAAQYIEGERQLAALGAAPGPDAPAPIRYASVETDLPSDGAREEGGSLLAMVNPVSGATAAAVSAEERAEEKRRQRERAAQTEEGKRLASEADDLGKRLASIDLAEAAQQ</sequence>
<accession>A0A931HAK1</accession>
<dbReference type="RefSeq" id="WP_197161303.1">
    <property type="nucleotide sequence ID" value="NZ_JADZGI010000001.1"/>
</dbReference>
<evidence type="ECO:0000256" key="1">
    <source>
        <dbReference type="SAM" id="Coils"/>
    </source>
</evidence>
<keyword evidence="1" id="KW-0175">Coiled coil</keyword>
<evidence type="ECO:0000256" key="2">
    <source>
        <dbReference type="SAM" id="MobiDB-lite"/>
    </source>
</evidence>
<feature type="region of interest" description="Disordered" evidence="2">
    <location>
        <begin position="140"/>
        <end position="176"/>
    </location>
</feature>
<organism evidence="4 5">
    <name type="scientific">Novosphingobium aureum</name>
    <dbReference type="NCBI Taxonomy" id="2792964"/>
    <lineage>
        <taxon>Bacteria</taxon>
        <taxon>Pseudomonadati</taxon>
        <taxon>Pseudomonadota</taxon>
        <taxon>Alphaproteobacteria</taxon>
        <taxon>Sphingomonadales</taxon>
        <taxon>Sphingomonadaceae</taxon>
        <taxon>Novosphingobium</taxon>
    </lineage>
</organism>
<dbReference type="Proteomes" id="UP000617634">
    <property type="component" value="Unassembled WGS sequence"/>
</dbReference>
<proteinExistence type="predicted"/>
<name>A0A931HAK1_9SPHN</name>
<comment type="caution">
    <text evidence="4">The sequence shown here is derived from an EMBL/GenBank/DDBJ whole genome shotgun (WGS) entry which is preliminary data.</text>
</comment>
<keyword evidence="5" id="KW-1185">Reference proteome</keyword>
<protein>
    <submittedName>
        <fullName evidence="4">Uncharacterized protein</fullName>
    </submittedName>
</protein>
<gene>
    <name evidence="4" type="ORF">I5E68_04825</name>
</gene>
<feature type="compositionally biased region" description="Basic and acidic residues" evidence="2">
    <location>
        <begin position="146"/>
        <end position="176"/>
    </location>
</feature>
<keyword evidence="3" id="KW-0812">Transmembrane</keyword>